<dbReference type="EMBL" id="KQ242720">
    <property type="protein sequence ID" value="KNC77478.1"/>
    <property type="molecule type" value="Genomic_DNA"/>
</dbReference>
<evidence type="ECO:0000313" key="2">
    <source>
        <dbReference type="EMBL" id="KNC77478.1"/>
    </source>
</evidence>
<dbReference type="InterPro" id="IPR009976">
    <property type="entry name" value="Sec10-like"/>
</dbReference>
<dbReference type="PANTHER" id="PTHR12100:SF0">
    <property type="entry name" value="EXOCYST COMPLEX COMPONENT 5"/>
    <property type="match status" value="1"/>
</dbReference>
<dbReference type="RefSeq" id="XP_014151380.1">
    <property type="nucleotide sequence ID" value="XM_014295905.1"/>
</dbReference>
<dbReference type="Pfam" id="PF07393">
    <property type="entry name" value="Sec10_HB"/>
    <property type="match status" value="1"/>
</dbReference>
<feature type="domain" description="Exocyst complex component Sec10-like alpha-helical bundle" evidence="1">
    <location>
        <begin position="1"/>
        <end position="267"/>
    </location>
</feature>
<dbReference type="PANTHER" id="PTHR12100">
    <property type="entry name" value="SEC10"/>
    <property type="match status" value="1"/>
</dbReference>
<accession>A0A0L0FN79</accession>
<dbReference type="GO" id="GO:0000145">
    <property type="term" value="C:exocyst"/>
    <property type="evidence" value="ECO:0007669"/>
    <property type="project" value="TreeGrafter"/>
</dbReference>
<dbReference type="Proteomes" id="UP000054560">
    <property type="component" value="Unassembled WGS sequence"/>
</dbReference>
<name>A0A0L0FN79_9EUKA</name>
<proteinExistence type="predicted"/>
<dbReference type="GeneID" id="25910566"/>
<feature type="non-terminal residue" evidence="2">
    <location>
        <position position="270"/>
    </location>
</feature>
<dbReference type="OrthoDB" id="125856at2759"/>
<evidence type="ECO:0000259" key="1">
    <source>
        <dbReference type="Pfam" id="PF07393"/>
    </source>
</evidence>
<dbReference type="InterPro" id="IPR048627">
    <property type="entry name" value="Sec10_HB"/>
</dbReference>
<dbReference type="AlphaFoldDB" id="A0A0L0FN79"/>
<protein>
    <recommendedName>
        <fullName evidence="1">Exocyst complex component Sec10-like alpha-helical bundle domain-containing protein</fullName>
    </recommendedName>
</protein>
<dbReference type="GO" id="GO:0006887">
    <property type="term" value="P:exocytosis"/>
    <property type="evidence" value="ECO:0007669"/>
    <property type="project" value="TreeGrafter"/>
</dbReference>
<sequence length="270" mass="30784">MHRFLERIYEQKLQSHIDESLEAAKQQSLPVYLKVLTKLHTKALSLKEALQSIDMCQEPTLLTKLTDNLFCLHLPEDVYIRNEIRSLRVSYIEQLNQYYTSIGHMKPTNNPSTNLMGRMFDSLTVSKENEEVSGVPVSSELALTFIYENKEALQRAKQLSPPEQIAENIERIVDLLLKFLCVQHLDYALDVSLSKLMIHGPMRSTPALDVFETISKVNYVFHVLTTYFNTSVVPAVEGYFAITASVTDEKNAIAQTLQTKINSCLIRSLE</sequence>
<evidence type="ECO:0000313" key="3">
    <source>
        <dbReference type="Proteomes" id="UP000054560"/>
    </source>
</evidence>
<dbReference type="GO" id="GO:0006893">
    <property type="term" value="P:Golgi to plasma membrane transport"/>
    <property type="evidence" value="ECO:0007669"/>
    <property type="project" value="TreeGrafter"/>
</dbReference>
<dbReference type="STRING" id="667725.A0A0L0FN79"/>
<keyword evidence="3" id="KW-1185">Reference proteome</keyword>
<dbReference type="eggNOG" id="KOG3745">
    <property type="taxonomic scope" value="Eukaryota"/>
</dbReference>
<gene>
    <name evidence="2" type="ORF">SARC_10062</name>
</gene>
<reference evidence="2 3" key="1">
    <citation type="submission" date="2011-02" db="EMBL/GenBank/DDBJ databases">
        <title>The Genome Sequence of Sphaeroforma arctica JP610.</title>
        <authorList>
            <consortium name="The Broad Institute Genome Sequencing Platform"/>
            <person name="Russ C."/>
            <person name="Cuomo C."/>
            <person name="Young S.K."/>
            <person name="Zeng Q."/>
            <person name="Gargeya S."/>
            <person name="Alvarado L."/>
            <person name="Berlin A."/>
            <person name="Chapman S.B."/>
            <person name="Chen Z."/>
            <person name="Freedman E."/>
            <person name="Gellesch M."/>
            <person name="Goldberg J."/>
            <person name="Griggs A."/>
            <person name="Gujja S."/>
            <person name="Heilman E."/>
            <person name="Heiman D."/>
            <person name="Howarth C."/>
            <person name="Mehta T."/>
            <person name="Neiman D."/>
            <person name="Pearson M."/>
            <person name="Roberts A."/>
            <person name="Saif S."/>
            <person name="Shea T."/>
            <person name="Shenoy N."/>
            <person name="Sisk P."/>
            <person name="Stolte C."/>
            <person name="Sykes S."/>
            <person name="White J."/>
            <person name="Yandava C."/>
            <person name="Burger G."/>
            <person name="Gray M.W."/>
            <person name="Holland P.W.H."/>
            <person name="King N."/>
            <person name="Lang F.B.F."/>
            <person name="Roger A.J."/>
            <person name="Ruiz-Trillo I."/>
            <person name="Haas B."/>
            <person name="Nusbaum C."/>
            <person name="Birren B."/>
        </authorList>
    </citation>
    <scope>NUCLEOTIDE SEQUENCE [LARGE SCALE GENOMIC DNA]</scope>
    <source>
        <strain evidence="2 3">JP610</strain>
    </source>
</reference>
<organism evidence="2 3">
    <name type="scientific">Sphaeroforma arctica JP610</name>
    <dbReference type="NCBI Taxonomy" id="667725"/>
    <lineage>
        <taxon>Eukaryota</taxon>
        <taxon>Ichthyosporea</taxon>
        <taxon>Ichthyophonida</taxon>
        <taxon>Sphaeroforma</taxon>
    </lineage>
</organism>